<dbReference type="KEGG" id="apuu:APUU_11947S"/>
<protein>
    <submittedName>
        <fullName evidence="1">Uncharacterized protein</fullName>
    </submittedName>
</protein>
<evidence type="ECO:0000313" key="2">
    <source>
        <dbReference type="Proteomes" id="UP000654913"/>
    </source>
</evidence>
<sequence length="304" mass="34024">MAETSLFEKCPGTIEEWTDAASKGELLAVSPKDYTDHKHGSKITQPQFIVLRTLVQSAGPESFDPILFDLENDIERARPLLQDSAAFKSYLDAVRSNSGRAEDHFSAASMFQFEVIDDHEGPLQPRDEELGKRAVSASVICLLLAICSNFSDMTSNTLCRFSRIDLVAKFGSGKGSGFIASTSGQVQDKSRSWWIKAPVYCTSNERQVYGPVIDMREAALLVAWMKEYPGYPDPKRRILISQNGIELYLTFALCGDDWMTSYVEEGNTEVNDDSFMTMHRYGPWLINNAEHMEELAAIMLAISF</sequence>
<dbReference type="RefSeq" id="XP_041551313.1">
    <property type="nucleotide sequence ID" value="XM_041698093.1"/>
</dbReference>
<reference evidence="1" key="1">
    <citation type="submission" date="2021-01" db="EMBL/GenBank/DDBJ databases">
        <authorList>
            <consortium name="Aspergillus puulaauensis MK2 genome sequencing consortium"/>
            <person name="Kazuki M."/>
            <person name="Futagami T."/>
        </authorList>
    </citation>
    <scope>NUCLEOTIDE SEQUENCE</scope>
    <source>
        <strain evidence="1">MK2</strain>
    </source>
</reference>
<reference evidence="1" key="2">
    <citation type="submission" date="2021-02" db="EMBL/GenBank/DDBJ databases">
        <title>Aspergillus puulaauensis MK2 genome sequence.</title>
        <authorList>
            <person name="Futagami T."/>
            <person name="Mori K."/>
            <person name="Kadooka C."/>
            <person name="Tanaka T."/>
        </authorList>
    </citation>
    <scope>NUCLEOTIDE SEQUENCE</scope>
    <source>
        <strain evidence="1">MK2</strain>
    </source>
</reference>
<dbReference type="Proteomes" id="UP000654913">
    <property type="component" value="Chromosome 1"/>
</dbReference>
<evidence type="ECO:0000313" key="1">
    <source>
        <dbReference type="EMBL" id="BCS19119.1"/>
    </source>
</evidence>
<proteinExistence type="predicted"/>
<dbReference type="OrthoDB" id="3508621at2759"/>
<dbReference type="EMBL" id="AP024443">
    <property type="protein sequence ID" value="BCS19119.1"/>
    <property type="molecule type" value="Genomic_DNA"/>
</dbReference>
<gene>
    <name evidence="1" type="ORF">APUU_11947S</name>
</gene>
<accession>A0A7R8AGY5</accession>
<keyword evidence="2" id="KW-1185">Reference proteome</keyword>
<dbReference type="GeneID" id="64969124"/>
<name>A0A7R8AGY5_9EURO</name>
<organism evidence="1 2">
    <name type="scientific">Aspergillus puulaauensis</name>
    <dbReference type="NCBI Taxonomy" id="1220207"/>
    <lineage>
        <taxon>Eukaryota</taxon>
        <taxon>Fungi</taxon>
        <taxon>Dikarya</taxon>
        <taxon>Ascomycota</taxon>
        <taxon>Pezizomycotina</taxon>
        <taxon>Eurotiomycetes</taxon>
        <taxon>Eurotiomycetidae</taxon>
        <taxon>Eurotiales</taxon>
        <taxon>Aspergillaceae</taxon>
        <taxon>Aspergillus</taxon>
    </lineage>
</organism>
<dbReference type="AlphaFoldDB" id="A0A7R8AGY5"/>